<evidence type="ECO:0000313" key="16">
    <source>
        <dbReference type="RGD" id="1359118"/>
    </source>
</evidence>
<organism evidence="14 15">
    <name type="scientific">Rattus norvegicus</name>
    <name type="common">Rat</name>
    <dbReference type="NCBI Taxonomy" id="10116"/>
    <lineage>
        <taxon>Eukaryota</taxon>
        <taxon>Metazoa</taxon>
        <taxon>Chordata</taxon>
        <taxon>Craniata</taxon>
        <taxon>Vertebrata</taxon>
        <taxon>Euteleostomi</taxon>
        <taxon>Mammalia</taxon>
        <taxon>Eutheria</taxon>
        <taxon>Euarchontoglires</taxon>
        <taxon>Glires</taxon>
        <taxon>Rodentia</taxon>
        <taxon>Myomorpha</taxon>
        <taxon>Muroidea</taxon>
        <taxon>Muridae</taxon>
        <taxon>Murinae</taxon>
        <taxon>Rattus</taxon>
    </lineage>
</organism>
<keyword evidence="11" id="KW-0175">Coiled coil</keyword>
<reference evidence="14" key="1">
    <citation type="submission" date="2024-01" db="EMBL/GenBank/DDBJ databases">
        <title>GRCr8: a new rat reference genome assembly contstructed from accurate long reads and long range scaffolding.</title>
        <authorList>
            <person name="Doris P.A."/>
            <person name="Kalbfleisch T."/>
            <person name="Li K."/>
            <person name="Howe K."/>
            <person name="Wood J."/>
        </authorList>
    </citation>
    <scope>NUCLEOTIDE SEQUENCE [LARGE SCALE GENOMIC DNA]</scope>
    <source>
        <strain evidence="14">Brown Norway</strain>
    </source>
</reference>
<feature type="domain" description="Kinesin motor" evidence="13">
    <location>
        <begin position="315"/>
        <end position="668"/>
    </location>
</feature>
<dbReference type="GO" id="GO:0005874">
    <property type="term" value="C:microtubule"/>
    <property type="evidence" value="ECO:0007669"/>
    <property type="project" value="UniProtKB-KW"/>
</dbReference>
<dbReference type="CDD" id="cd01366">
    <property type="entry name" value="KISc_C_terminal"/>
    <property type="match status" value="1"/>
</dbReference>
<dbReference type="AlphaFoldDB" id="A0A8I6GEW9"/>
<dbReference type="InterPro" id="IPR027417">
    <property type="entry name" value="P-loop_NTPase"/>
</dbReference>
<evidence type="ECO:0000256" key="1">
    <source>
        <dbReference type="ARBA" id="ARBA00004245"/>
    </source>
</evidence>
<evidence type="ECO:0000256" key="7">
    <source>
        <dbReference type="ARBA" id="ARBA00023175"/>
    </source>
</evidence>
<dbReference type="PROSITE" id="PS50067">
    <property type="entry name" value="KINESIN_MOTOR_2"/>
    <property type="match status" value="1"/>
</dbReference>
<keyword evidence="5 9" id="KW-0547">Nucleotide-binding</keyword>
<dbReference type="InterPro" id="IPR019821">
    <property type="entry name" value="Kinesin_motor_CS"/>
</dbReference>
<evidence type="ECO:0000256" key="8">
    <source>
        <dbReference type="ARBA" id="ARBA00023212"/>
    </source>
</evidence>
<dbReference type="GO" id="GO:0003777">
    <property type="term" value="F:microtubule motor activity"/>
    <property type="evidence" value="ECO:0007669"/>
    <property type="project" value="InterPro"/>
</dbReference>
<dbReference type="Pfam" id="PF00225">
    <property type="entry name" value="Kinesin"/>
    <property type="match status" value="1"/>
</dbReference>
<dbReference type="GO" id="GO:0051301">
    <property type="term" value="P:cell division"/>
    <property type="evidence" value="ECO:0007669"/>
    <property type="project" value="UniProtKB-KW"/>
</dbReference>
<keyword evidence="7 9" id="KW-0505">Motor protein</keyword>
<dbReference type="InterPro" id="IPR036961">
    <property type="entry name" value="Kinesin_motor_dom_sf"/>
</dbReference>
<dbReference type="Gene3D" id="1.10.287.1490">
    <property type="match status" value="1"/>
</dbReference>
<dbReference type="GO" id="GO:0007018">
    <property type="term" value="P:microtubule-based movement"/>
    <property type="evidence" value="ECO:0007669"/>
    <property type="project" value="InterPro"/>
</dbReference>
<dbReference type="PRINTS" id="PR00380">
    <property type="entry name" value="KINESINHEAVY"/>
</dbReference>
<feature type="region of interest" description="Disordered" evidence="12">
    <location>
        <begin position="48"/>
        <end position="139"/>
    </location>
</feature>
<dbReference type="PANTHER" id="PTHR47972">
    <property type="entry name" value="KINESIN-LIKE PROTEIN KLP-3"/>
    <property type="match status" value="1"/>
</dbReference>
<evidence type="ECO:0000256" key="3">
    <source>
        <dbReference type="ARBA" id="ARBA00022490"/>
    </source>
</evidence>
<sequence>MRGRGSRDTGTQSAAFASRPVRTTVDMQAQRAPLMEVKRNLELSTTLVKSSSRLPLPGSRLKRGPDQMEDGLEPAKKRTRGMGTVTKVDTSRPRGPPLSAVSTAAQKGPRKTGPRGCSAVGPGNASTAPAVAGKKPGKRPAWDLKGQLCDLHEELKQYREKTQTLDRENQGLREQLREVQEQATTLGTERNTLEEELASVRRRAEQSQQKLETLGARVLELEECLGTKERLVQELQTERLQLQEERSTLSTQLEEREREFQASEAALSSSRAEVLCLRQKTAAQVTLLAEQGDRLYGLEMERRRLHNQLQELKGNIRVFCRVRPVLEGESTPSPGFLVFPPGPAGPSDPPTRLCLSRSDDRRSTLTRAPAAATRHDFSFDRVFPPGSKQEEVFEEISMLVQSALDGYPVCIFAYGQTGSGKTFTMEGGPRGDPQLEGLIPRAMRHLFSVAQEMSGQGWTYSFVASYVEIYNETVRDLLATGTRKGQGGDCEIRRAGPGSEELTVTNARYVPVSCEKEVEALLHLAQQNRAVARTAQNERSSRSHSVFQLQISGEHAARGLQCGAPLNLVDLAGSERLDPGLTLGPGERDRLRETQAINSSLSTLGLVIMALSNKESHVPYRNSKLTYLLQNSLGGSAKMLMFVNISPLEENVSESLNSLRFASKCTGTARCF</sequence>
<dbReference type="PROSITE" id="PS00411">
    <property type="entry name" value="KINESIN_MOTOR_1"/>
    <property type="match status" value="1"/>
</dbReference>
<feature type="coiled-coil region" evidence="11">
    <location>
        <begin position="155"/>
        <end position="259"/>
    </location>
</feature>
<evidence type="ECO:0000256" key="9">
    <source>
        <dbReference type="PROSITE-ProRule" id="PRU00283"/>
    </source>
</evidence>
<dbReference type="GO" id="GO:0005524">
    <property type="term" value="F:ATP binding"/>
    <property type="evidence" value="ECO:0007669"/>
    <property type="project" value="UniProtKB-UniRule"/>
</dbReference>
<keyword evidence="3" id="KW-0963">Cytoplasm</keyword>
<dbReference type="GO" id="GO:0005634">
    <property type="term" value="C:nucleus"/>
    <property type="evidence" value="ECO:0007669"/>
    <property type="project" value="UniProtKB-SubCell"/>
</dbReference>
<evidence type="ECO:0000256" key="4">
    <source>
        <dbReference type="ARBA" id="ARBA00022701"/>
    </source>
</evidence>
<dbReference type="Ensembl" id="ENSRNOT00000095546.3">
    <property type="protein sequence ID" value="ENSRNOP00000087209.3"/>
    <property type="gene ID" value="ENSRNOG00000000479.10"/>
</dbReference>
<dbReference type="GO" id="GO:0005813">
    <property type="term" value="C:centrosome"/>
    <property type="evidence" value="ECO:0007669"/>
    <property type="project" value="UniProtKB-SubCell"/>
</dbReference>
<evidence type="ECO:0000256" key="5">
    <source>
        <dbReference type="ARBA" id="ARBA00022741"/>
    </source>
</evidence>
<evidence type="ECO:0000313" key="15">
    <source>
        <dbReference type="Proteomes" id="UP000002494"/>
    </source>
</evidence>
<comment type="similarity">
    <text evidence="2">Belongs to the TRAFAC class myosin-kinesin ATPase superfamily. Kinesin family. KIN-14 subfamily.</text>
</comment>
<comment type="subcellular location">
    <subcellularLocation>
        <location evidence="1">Cytoplasm</location>
        <location evidence="1">Cytoskeleton</location>
    </subcellularLocation>
</comment>
<reference evidence="14" key="2">
    <citation type="submission" date="2025-08" db="UniProtKB">
        <authorList>
            <consortium name="Ensembl"/>
        </authorList>
    </citation>
    <scope>IDENTIFICATION</scope>
    <source>
        <strain evidence="14">Brown Norway</strain>
    </source>
</reference>
<dbReference type="InterPro" id="IPR001752">
    <property type="entry name" value="Kinesin_motor_dom"/>
</dbReference>
<dbReference type="RGD" id="1359118">
    <property type="gene designation" value="Kifc1"/>
</dbReference>
<dbReference type="GO" id="GO:0005819">
    <property type="term" value="C:spindle"/>
    <property type="evidence" value="ECO:0007669"/>
    <property type="project" value="UniProtKB-SubCell"/>
</dbReference>
<dbReference type="InterPro" id="IPR027640">
    <property type="entry name" value="Kinesin-like_fam"/>
</dbReference>
<keyword evidence="6 9" id="KW-0067">ATP-binding</keyword>
<evidence type="ECO:0000256" key="10">
    <source>
        <dbReference type="RuleBase" id="RU000394"/>
    </source>
</evidence>
<keyword evidence="4 10" id="KW-0493">Microtubule</keyword>
<dbReference type="SMART" id="SM00129">
    <property type="entry name" value="KISc"/>
    <property type="match status" value="1"/>
</dbReference>
<feature type="compositionally biased region" description="Low complexity" evidence="12">
    <location>
        <begin position="49"/>
        <end position="59"/>
    </location>
</feature>
<evidence type="ECO:0000256" key="12">
    <source>
        <dbReference type="SAM" id="MobiDB-lite"/>
    </source>
</evidence>
<protein>
    <recommendedName>
        <fullName evidence="10">Kinesin-like protein</fullName>
    </recommendedName>
</protein>
<name>A0A8I6GEW9_RAT</name>
<dbReference type="Gene3D" id="3.40.850.10">
    <property type="entry name" value="Kinesin motor domain"/>
    <property type="match status" value="1"/>
</dbReference>
<accession>A0A8I6GEW9</accession>
<feature type="binding site" evidence="9">
    <location>
        <begin position="415"/>
        <end position="422"/>
    </location>
    <ligand>
        <name>ATP</name>
        <dbReference type="ChEBI" id="CHEBI:30616"/>
    </ligand>
</feature>
<evidence type="ECO:0000256" key="6">
    <source>
        <dbReference type="ARBA" id="ARBA00022840"/>
    </source>
</evidence>
<gene>
    <name evidence="14 16" type="primary">Kifc1</name>
</gene>
<keyword evidence="8" id="KW-0206">Cytoskeleton</keyword>
<evidence type="ECO:0000313" key="14">
    <source>
        <dbReference type="Ensembl" id="ENSRNOP00000087209.3"/>
    </source>
</evidence>
<dbReference type="SUPFAM" id="SSF57997">
    <property type="entry name" value="Tropomyosin"/>
    <property type="match status" value="1"/>
</dbReference>
<evidence type="ECO:0000256" key="2">
    <source>
        <dbReference type="ARBA" id="ARBA00010899"/>
    </source>
</evidence>
<dbReference type="GO" id="GO:0008017">
    <property type="term" value="F:microtubule binding"/>
    <property type="evidence" value="ECO:0007669"/>
    <property type="project" value="InterPro"/>
</dbReference>
<dbReference type="PANTHER" id="PTHR47972:SF45">
    <property type="entry name" value="PROTEIN CLARET SEGREGATIONAL"/>
    <property type="match status" value="1"/>
</dbReference>
<evidence type="ECO:0000259" key="13">
    <source>
        <dbReference type="PROSITE" id="PS50067"/>
    </source>
</evidence>
<dbReference type="Proteomes" id="UP000002494">
    <property type="component" value="Chromosome 20"/>
</dbReference>
<feature type="region of interest" description="Disordered" evidence="12">
    <location>
        <begin position="1"/>
        <end position="24"/>
    </location>
</feature>
<keyword evidence="15" id="KW-1185">Reference proteome</keyword>
<proteinExistence type="inferred from homology"/>
<dbReference type="GO" id="GO:0005769">
    <property type="term" value="C:early endosome"/>
    <property type="evidence" value="ECO:0007669"/>
    <property type="project" value="UniProtKB-SubCell"/>
</dbReference>
<dbReference type="GeneTree" id="ENSGT00940000161735"/>
<dbReference type="OMA" id="WTYHDEA"/>
<evidence type="ECO:0000256" key="11">
    <source>
        <dbReference type="SAM" id="Coils"/>
    </source>
</evidence>
<dbReference type="SUPFAM" id="SSF52540">
    <property type="entry name" value="P-loop containing nucleoside triphosphate hydrolases"/>
    <property type="match status" value="1"/>
</dbReference>
<reference evidence="14" key="3">
    <citation type="submission" date="2025-09" db="UniProtKB">
        <authorList>
            <consortium name="Ensembl"/>
        </authorList>
    </citation>
    <scope>IDENTIFICATION</scope>
    <source>
        <strain evidence="14">Brown Norway</strain>
    </source>
</reference>